<feature type="domain" description="FZ" evidence="3">
    <location>
        <begin position="362"/>
        <end position="528"/>
    </location>
</feature>
<sequence>MQFIYLTSLRARRSAVLTQLALLLMMCAPITQAQFAYAAELDSILNQDHNHHRIAEPQLNLQGDGVEVGDKSNDMYEAEFLGLNRWITGRQDKRQASGLTNNLGYDTSVEPGSSIFFQFGTAEAEASDVYVTVNTCSQPVANSTSSAEAPQLTLYLSTDESNTTPGPTNTANSEMRAFDQGFVSYNVSSQKIVYIGISAPERPDGMEGGYTVSVGASRDAPYHSWSDQEYPWAVMDTDSKAALFITNTTDVADWRQFEDGNPPYTVYPMPSNSSLVTGMEKSYCAIRDASIKTLNLNITTATTFRGSKNRTPQQQVFVQGLNSSSSFVGYWARKGNSQSDDVAVPVIGGGGTVWPSKTFETKPDGNCQIIFGLSFCSEVAYAVPTNPNSFNATSLAQLYDDTAKNLYTGFNYSLQQTPCEARVTDQYSLARNCTDCANDYKHWLCAVTIPRCYDLYSSIGFLQPRSLGYNFFNGTPIAADSPYSNQTLKDRIATNSSRNAMIDDQIKPGPYKELLPCRDLCYALVRSCPAKMGFGCPTEGKMMSQSYGLDDQCNDPLSIFVLNSGIELHAKTVTALASTLITTALIFCI</sequence>
<keyword evidence="1" id="KW-1015">Disulfide bond</keyword>
<proteinExistence type="predicted"/>
<dbReference type="InterPro" id="IPR036790">
    <property type="entry name" value="Frizzled_dom_sf"/>
</dbReference>
<dbReference type="PANTHER" id="PTHR39142:SF1">
    <property type="entry name" value="AEL197CP"/>
    <property type="match status" value="1"/>
</dbReference>
<dbReference type="Pfam" id="PF12929">
    <property type="entry name" value="Mid1"/>
    <property type="match status" value="1"/>
</dbReference>
<dbReference type="OrthoDB" id="4199794at2759"/>
<accession>A0A6A6W096</accession>
<dbReference type="GeneID" id="54491179"/>
<dbReference type="EMBL" id="ML996577">
    <property type="protein sequence ID" value="KAF2755350.1"/>
    <property type="molecule type" value="Genomic_DNA"/>
</dbReference>
<protein>
    <recommendedName>
        <fullName evidence="3">FZ domain-containing protein</fullName>
    </recommendedName>
</protein>
<dbReference type="RefSeq" id="XP_033597801.1">
    <property type="nucleotide sequence ID" value="XM_033750125.1"/>
</dbReference>
<dbReference type="PROSITE" id="PS50038">
    <property type="entry name" value="FZ"/>
    <property type="match status" value="1"/>
</dbReference>
<feature type="signal peptide" evidence="2">
    <location>
        <begin position="1"/>
        <end position="33"/>
    </location>
</feature>
<evidence type="ECO:0000313" key="4">
    <source>
        <dbReference type="EMBL" id="KAF2755350.1"/>
    </source>
</evidence>
<evidence type="ECO:0000256" key="2">
    <source>
        <dbReference type="SAM" id="SignalP"/>
    </source>
</evidence>
<reference evidence="4" key="1">
    <citation type="journal article" date="2020" name="Stud. Mycol.">
        <title>101 Dothideomycetes genomes: a test case for predicting lifestyles and emergence of pathogens.</title>
        <authorList>
            <person name="Haridas S."/>
            <person name="Albert R."/>
            <person name="Binder M."/>
            <person name="Bloem J."/>
            <person name="Labutti K."/>
            <person name="Salamov A."/>
            <person name="Andreopoulos B."/>
            <person name="Baker S."/>
            <person name="Barry K."/>
            <person name="Bills G."/>
            <person name="Bluhm B."/>
            <person name="Cannon C."/>
            <person name="Castanera R."/>
            <person name="Culley D."/>
            <person name="Daum C."/>
            <person name="Ezra D."/>
            <person name="Gonzalez J."/>
            <person name="Henrissat B."/>
            <person name="Kuo A."/>
            <person name="Liang C."/>
            <person name="Lipzen A."/>
            <person name="Lutzoni F."/>
            <person name="Magnuson J."/>
            <person name="Mondo S."/>
            <person name="Nolan M."/>
            <person name="Ohm R."/>
            <person name="Pangilinan J."/>
            <person name="Park H.-J."/>
            <person name="Ramirez L."/>
            <person name="Alfaro M."/>
            <person name="Sun H."/>
            <person name="Tritt A."/>
            <person name="Yoshinaga Y."/>
            <person name="Zwiers L.-H."/>
            <person name="Turgeon B."/>
            <person name="Goodwin S."/>
            <person name="Spatafora J."/>
            <person name="Crous P."/>
            <person name="Grigoriev I."/>
        </authorList>
    </citation>
    <scope>NUCLEOTIDE SEQUENCE</scope>
    <source>
        <strain evidence="4">CBS 121739</strain>
    </source>
</reference>
<dbReference type="GO" id="GO:0098703">
    <property type="term" value="P:calcium ion import across plasma membrane"/>
    <property type="evidence" value="ECO:0007669"/>
    <property type="project" value="InterPro"/>
</dbReference>
<dbReference type="InterPro" id="IPR024338">
    <property type="entry name" value="MID1/Yam8"/>
</dbReference>
<evidence type="ECO:0000313" key="5">
    <source>
        <dbReference type="Proteomes" id="UP000799437"/>
    </source>
</evidence>
<evidence type="ECO:0000259" key="3">
    <source>
        <dbReference type="PROSITE" id="PS50038"/>
    </source>
</evidence>
<feature type="chain" id="PRO_5025582468" description="FZ domain-containing protein" evidence="2">
    <location>
        <begin position="34"/>
        <end position="589"/>
    </location>
</feature>
<keyword evidence="2" id="KW-0732">Signal</keyword>
<dbReference type="AlphaFoldDB" id="A0A6A6W096"/>
<organism evidence="4 5">
    <name type="scientific">Pseudovirgaria hyperparasitica</name>
    <dbReference type="NCBI Taxonomy" id="470096"/>
    <lineage>
        <taxon>Eukaryota</taxon>
        <taxon>Fungi</taxon>
        <taxon>Dikarya</taxon>
        <taxon>Ascomycota</taxon>
        <taxon>Pezizomycotina</taxon>
        <taxon>Dothideomycetes</taxon>
        <taxon>Dothideomycetes incertae sedis</taxon>
        <taxon>Acrospermales</taxon>
        <taxon>Acrospermaceae</taxon>
        <taxon>Pseudovirgaria</taxon>
    </lineage>
</organism>
<name>A0A6A6W096_9PEZI</name>
<dbReference type="InterPro" id="IPR020067">
    <property type="entry name" value="Frizzled_dom"/>
</dbReference>
<evidence type="ECO:0000256" key="1">
    <source>
        <dbReference type="ARBA" id="ARBA00023157"/>
    </source>
</evidence>
<dbReference type="PANTHER" id="PTHR39142">
    <property type="entry name" value="MID1P"/>
    <property type="match status" value="1"/>
</dbReference>
<gene>
    <name evidence="4" type="ORF">EJ05DRAFT_99048</name>
</gene>
<dbReference type="Gene3D" id="1.10.2000.10">
    <property type="entry name" value="Frizzled cysteine-rich domain"/>
    <property type="match status" value="1"/>
</dbReference>
<keyword evidence="5" id="KW-1185">Reference proteome</keyword>
<dbReference type="Proteomes" id="UP000799437">
    <property type="component" value="Unassembled WGS sequence"/>
</dbReference>
<dbReference type="GO" id="GO:0005262">
    <property type="term" value="F:calcium channel activity"/>
    <property type="evidence" value="ECO:0007669"/>
    <property type="project" value="InterPro"/>
</dbReference>